<dbReference type="GO" id="GO:0016779">
    <property type="term" value="F:nucleotidyltransferase activity"/>
    <property type="evidence" value="ECO:0007669"/>
    <property type="project" value="UniProtKB-KW"/>
</dbReference>
<reference evidence="5" key="1">
    <citation type="submission" date="2016-04" db="EMBL/GenBank/DDBJ databases">
        <title>Complete Genome Sequences of Twelve Strains of a Stable Defined Moderately Diverse Mouse Microbiota 2 (sDMDMm2).</title>
        <authorList>
            <person name="Uchimura Y."/>
            <person name="Wyss M."/>
            <person name="Brugiroux S."/>
            <person name="Limenitakis J.P."/>
            <person name="Stecher B."/>
            <person name="McCoy K.D."/>
            <person name="Macpherson A.J."/>
        </authorList>
    </citation>
    <scope>NUCLEOTIDE SEQUENCE [LARGE SCALE GENOMIC DNA]</scope>
    <source>
        <strain evidence="5">YL27</strain>
    </source>
</reference>
<evidence type="ECO:0000256" key="1">
    <source>
        <dbReference type="ARBA" id="ARBA00022679"/>
    </source>
</evidence>
<proteinExistence type="predicted"/>
<dbReference type="STRING" id="1796646.A4V02_03175"/>
<evidence type="ECO:0000313" key="5">
    <source>
        <dbReference type="Proteomes" id="UP000186351"/>
    </source>
</evidence>
<sequence length="251" mass="27937">MKGMVFAAGLGTRLRPLTDSVPKALVELDGVAMLERVLIRMKSYGIGEAVVNVHHFADKVRDFLREHDDFGMRLHISDESGMLLDTGGGVAAAADWLSGDEPVLLHNADIYTDVDFVEMQRVYEASGADATLLTSHRATSRYLLFDKNMRMHGWTDISSGRVRPERLDISRLATMAFGGVHIVSPRLVEDICRYGRANGKKVFSITDYYIESCGRMYIKGWCQPAGTNWHDIGTLDKLRRAEECLGGGVRL</sequence>
<accession>A0A1Z2XE08</accession>
<protein>
    <recommendedName>
        <fullName evidence="3">Nucleotidyl transferase domain-containing protein</fullName>
    </recommendedName>
</protein>
<keyword evidence="1" id="KW-0808">Transferase</keyword>
<dbReference type="GeneID" id="65535845"/>
<dbReference type="OrthoDB" id="9813880at2"/>
<dbReference type="SUPFAM" id="SSF53448">
    <property type="entry name" value="Nucleotide-diphospho-sugar transferases"/>
    <property type="match status" value="1"/>
</dbReference>
<dbReference type="Pfam" id="PF00483">
    <property type="entry name" value="NTP_transferase"/>
    <property type="match status" value="1"/>
</dbReference>
<evidence type="ECO:0000259" key="3">
    <source>
        <dbReference type="Pfam" id="PF00483"/>
    </source>
</evidence>
<dbReference type="Proteomes" id="UP000186351">
    <property type="component" value="Chromosome"/>
</dbReference>
<dbReference type="InterPro" id="IPR029044">
    <property type="entry name" value="Nucleotide-diphossugar_trans"/>
</dbReference>
<keyword evidence="2" id="KW-0548">Nucleotidyltransferase</keyword>
<evidence type="ECO:0000256" key="2">
    <source>
        <dbReference type="ARBA" id="ARBA00022695"/>
    </source>
</evidence>
<name>A0A1B1S7Q0_9BACT</name>
<feature type="domain" description="Nucleotidyl transferase" evidence="3">
    <location>
        <begin position="2"/>
        <end position="242"/>
    </location>
</feature>
<dbReference type="RefSeq" id="WP_068960201.1">
    <property type="nucleotide sequence ID" value="NZ_CAJTAP010000002.1"/>
</dbReference>
<evidence type="ECO:0000313" key="4">
    <source>
        <dbReference type="EMBL" id="ANU62821.1"/>
    </source>
</evidence>
<dbReference type="EMBL" id="CP015402">
    <property type="protein sequence ID" value="ANU62821.1"/>
    <property type="molecule type" value="Genomic_DNA"/>
</dbReference>
<dbReference type="InterPro" id="IPR050065">
    <property type="entry name" value="GlmU-like"/>
</dbReference>
<keyword evidence="5" id="KW-1185">Reference proteome</keyword>
<dbReference type="PANTHER" id="PTHR43584">
    <property type="entry name" value="NUCLEOTIDYL TRANSFERASE"/>
    <property type="match status" value="1"/>
</dbReference>
<organism evidence="4 5">
    <name type="scientific">Muribaculum intestinale</name>
    <dbReference type="NCBI Taxonomy" id="1796646"/>
    <lineage>
        <taxon>Bacteria</taxon>
        <taxon>Pseudomonadati</taxon>
        <taxon>Bacteroidota</taxon>
        <taxon>Bacteroidia</taxon>
        <taxon>Bacteroidales</taxon>
        <taxon>Muribaculaceae</taxon>
        <taxon>Muribaculum</taxon>
    </lineage>
</organism>
<gene>
    <name evidence="4" type="ORF">A4V02_03175</name>
</gene>
<dbReference type="AlphaFoldDB" id="A0A1B1S7Q0"/>
<dbReference type="InterPro" id="IPR005835">
    <property type="entry name" value="NTP_transferase_dom"/>
</dbReference>
<dbReference type="KEGG" id="pary:A4V02_03175"/>
<dbReference type="PANTHER" id="PTHR43584:SF8">
    <property type="entry name" value="N-ACETYLMURAMATE ALPHA-1-PHOSPHATE URIDYLYLTRANSFERASE"/>
    <property type="match status" value="1"/>
</dbReference>
<accession>A0A1B1S7Q0</accession>
<dbReference type="Gene3D" id="3.90.550.10">
    <property type="entry name" value="Spore Coat Polysaccharide Biosynthesis Protein SpsA, Chain A"/>
    <property type="match status" value="1"/>
</dbReference>